<proteinExistence type="predicted"/>
<reference evidence="2 3" key="1">
    <citation type="submission" date="2015-04" db="EMBL/GenBank/DDBJ databases">
        <title>Genome sequence of aromatic hydrocarbons-degrading Sphingobium chungbukense DJ77.</title>
        <authorList>
            <person name="Kim Y.-C."/>
            <person name="Chae J.-C."/>
        </authorList>
    </citation>
    <scope>NUCLEOTIDE SEQUENCE [LARGE SCALE GENOMIC DNA]</scope>
    <source>
        <strain evidence="2 3">DJ77</strain>
    </source>
</reference>
<dbReference type="EMBL" id="LBIC01000014">
    <property type="protein sequence ID" value="KKW89832.1"/>
    <property type="molecule type" value="Genomic_DNA"/>
</dbReference>
<dbReference type="PANTHER" id="PTHR30007">
    <property type="entry name" value="PHP DOMAIN PROTEIN"/>
    <property type="match status" value="1"/>
</dbReference>
<dbReference type="Proteomes" id="UP000033874">
    <property type="component" value="Unassembled WGS sequence"/>
</dbReference>
<accession>A0A0M3AIC6</accession>
<protein>
    <submittedName>
        <fullName evidence="2">Transposase</fullName>
    </submittedName>
</protein>
<dbReference type="GO" id="GO:0004803">
    <property type="term" value="F:transposase activity"/>
    <property type="evidence" value="ECO:0007669"/>
    <property type="project" value="InterPro"/>
</dbReference>
<evidence type="ECO:0000313" key="2">
    <source>
        <dbReference type="EMBL" id="KKW89832.1"/>
    </source>
</evidence>
<dbReference type="PATRIC" id="fig|56193.3.peg.4990"/>
<name>A0A0M3AIC6_9SPHN</name>
<gene>
    <name evidence="2" type="ORF">YP76_23695</name>
</gene>
<sequence length="147" mass="17073">MNRYAGFAAHLLDGRTILGLLENERDLVHAVIRTPHIQDRDGVPMVLREIIARFWYLRHVFANGGYAGDKLRKALRRMAKWTIEIIKRSDTAKGFEVLPGRWVVERTLAWLNRNRCLAEDFEKTIASAKAWVFIPPVQIVIRRIARL</sequence>
<feature type="domain" description="Transposase IS4-like" evidence="1">
    <location>
        <begin position="25"/>
        <end position="132"/>
    </location>
</feature>
<dbReference type="PANTHER" id="PTHR30007:SF0">
    <property type="entry name" value="TRANSPOSASE"/>
    <property type="match status" value="1"/>
</dbReference>
<comment type="caution">
    <text evidence="2">The sequence shown here is derived from an EMBL/GenBank/DDBJ whole genome shotgun (WGS) entry which is preliminary data.</text>
</comment>
<dbReference type="GO" id="GO:0003677">
    <property type="term" value="F:DNA binding"/>
    <property type="evidence" value="ECO:0007669"/>
    <property type="project" value="InterPro"/>
</dbReference>
<dbReference type="AlphaFoldDB" id="A0A0M3AIC6"/>
<dbReference type="GO" id="GO:0006313">
    <property type="term" value="P:DNA transposition"/>
    <property type="evidence" value="ECO:0007669"/>
    <property type="project" value="InterPro"/>
</dbReference>
<evidence type="ECO:0000259" key="1">
    <source>
        <dbReference type="Pfam" id="PF01609"/>
    </source>
</evidence>
<evidence type="ECO:0000313" key="3">
    <source>
        <dbReference type="Proteomes" id="UP000033874"/>
    </source>
</evidence>
<keyword evidence="3" id="KW-1185">Reference proteome</keyword>
<dbReference type="InterPro" id="IPR002559">
    <property type="entry name" value="Transposase_11"/>
</dbReference>
<organism evidence="2 3">
    <name type="scientific">Sphingobium chungbukense</name>
    <dbReference type="NCBI Taxonomy" id="56193"/>
    <lineage>
        <taxon>Bacteria</taxon>
        <taxon>Pseudomonadati</taxon>
        <taxon>Pseudomonadota</taxon>
        <taxon>Alphaproteobacteria</taxon>
        <taxon>Sphingomonadales</taxon>
        <taxon>Sphingomonadaceae</taxon>
        <taxon>Sphingobium</taxon>
    </lineage>
</organism>
<dbReference type="STRING" id="56193.YP76_23695"/>
<dbReference type="Pfam" id="PF01609">
    <property type="entry name" value="DDE_Tnp_1"/>
    <property type="match status" value="1"/>
</dbReference>